<keyword evidence="2" id="KW-1185">Reference proteome</keyword>
<sequence>MGNSQTVRELCRLLIAIADKPESNAAWYLDSDYVLRAIGEVVMLHAKLLSLMEANNHRRISGGLIRWAHLLMRIAIAFAFIICAKAVPLHEIENIEGLEFLDGREH</sequence>
<proteinExistence type="predicted"/>
<organism evidence="1 2">
    <name type="scientific">Cinchona calisaya</name>
    <dbReference type="NCBI Taxonomy" id="153742"/>
    <lineage>
        <taxon>Eukaryota</taxon>
        <taxon>Viridiplantae</taxon>
        <taxon>Streptophyta</taxon>
        <taxon>Embryophyta</taxon>
        <taxon>Tracheophyta</taxon>
        <taxon>Spermatophyta</taxon>
        <taxon>Magnoliopsida</taxon>
        <taxon>eudicotyledons</taxon>
        <taxon>Gunneridae</taxon>
        <taxon>Pentapetalae</taxon>
        <taxon>asterids</taxon>
        <taxon>lamiids</taxon>
        <taxon>Gentianales</taxon>
        <taxon>Rubiaceae</taxon>
        <taxon>Cinchonoideae</taxon>
        <taxon>Cinchoneae</taxon>
        <taxon>Cinchona</taxon>
    </lineage>
</organism>
<reference evidence="1 2" key="1">
    <citation type="submission" date="2024-11" db="EMBL/GenBank/DDBJ databases">
        <title>A near-complete genome assembly of Cinchona calisaya.</title>
        <authorList>
            <person name="Lian D.C."/>
            <person name="Zhao X.W."/>
            <person name="Wei L."/>
        </authorList>
    </citation>
    <scope>NUCLEOTIDE SEQUENCE [LARGE SCALE GENOMIC DNA]</scope>
    <source>
        <tissue evidence="1">Nenye</tissue>
    </source>
</reference>
<comment type="caution">
    <text evidence="1">The sequence shown here is derived from an EMBL/GenBank/DDBJ whole genome shotgun (WGS) entry which is preliminary data.</text>
</comment>
<name>A0ABD3AS64_9GENT</name>
<dbReference type="Proteomes" id="UP001630127">
    <property type="component" value="Unassembled WGS sequence"/>
</dbReference>
<evidence type="ECO:0000313" key="2">
    <source>
        <dbReference type="Proteomes" id="UP001630127"/>
    </source>
</evidence>
<dbReference type="AlphaFoldDB" id="A0ABD3AS64"/>
<dbReference type="EMBL" id="JBJUIK010000003">
    <property type="protein sequence ID" value="KAL3534005.1"/>
    <property type="molecule type" value="Genomic_DNA"/>
</dbReference>
<protein>
    <submittedName>
        <fullName evidence="1">Uncharacterized protein</fullName>
    </submittedName>
</protein>
<evidence type="ECO:0000313" key="1">
    <source>
        <dbReference type="EMBL" id="KAL3534005.1"/>
    </source>
</evidence>
<accession>A0ABD3AS64</accession>
<gene>
    <name evidence="1" type="ORF">ACH5RR_007526</name>
</gene>